<feature type="region of interest" description="Disordered" evidence="1">
    <location>
        <begin position="1"/>
        <end position="64"/>
    </location>
</feature>
<evidence type="ECO:0000313" key="2">
    <source>
        <dbReference type="EMBL" id="MDN3566923.1"/>
    </source>
</evidence>
<keyword evidence="3" id="KW-1185">Reference proteome</keyword>
<name>A0ABT8ABL6_9PROT</name>
<organism evidence="2 3">
    <name type="scientific">Paeniroseomonas aquatica</name>
    <dbReference type="NCBI Taxonomy" id="373043"/>
    <lineage>
        <taxon>Bacteria</taxon>
        <taxon>Pseudomonadati</taxon>
        <taxon>Pseudomonadota</taxon>
        <taxon>Alphaproteobacteria</taxon>
        <taxon>Acetobacterales</taxon>
        <taxon>Acetobacteraceae</taxon>
        <taxon>Paeniroseomonas</taxon>
    </lineage>
</organism>
<evidence type="ECO:0008006" key="4">
    <source>
        <dbReference type="Google" id="ProtNLM"/>
    </source>
</evidence>
<accession>A0ABT8ABL6</accession>
<comment type="caution">
    <text evidence="2">The sequence shown here is derived from an EMBL/GenBank/DDBJ whole genome shotgun (WGS) entry which is preliminary data.</text>
</comment>
<sequence length="64" mass="7280">MARRPNYGQQRAEINRGKQAKQEAKQREREEAVARRKTEREGLGLPPEPEGTLPPDDEPAAQDK</sequence>
<evidence type="ECO:0000256" key="1">
    <source>
        <dbReference type="SAM" id="MobiDB-lite"/>
    </source>
</evidence>
<feature type="compositionally biased region" description="Acidic residues" evidence="1">
    <location>
        <begin position="55"/>
        <end position="64"/>
    </location>
</feature>
<dbReference type="Proteomes" id="UP001529369">
    <property type="component" value="Unassembled WGS sequence"/>
</dbReference>
<dbReference type="RefSeq" id="WP_290318895.1">
    <property type="nucleotide sequence ID" value="NZ_JAUFPN010000184.1"/>
</dbReference>
<evidence type="ECO:0000313" key="3">
    <source>
        <dbReference type="Proteomes" id="UP001529369"/>
    </source>
</evidence>
<gene>
    <name evidence="2" type="ORF">QWZ14_21300</name>
</gene>
<protein>
    <recommendedName>
        <fullName evidence="4">YfhD family protein</fullName>
    </recommendedName>
</protein>
<feature type="compositionally biased region" description="Basic and acidic residues" evidence="1">
    <location>
        <begin position="13"/>
        <end position="42"/>
    </location>
</feature>
<proteinExistence type="predicted"/>
<dbReference type="EMBL" id="JAUFPN010000184">
    <property type="protein sequence ID" value="MDN3566923.1"/>
    <property type="molecule type" value="Genomic_DNA"/>
</dbReference>
<reference evidence="3" key="1">
    <citation type="journal article" date="2019" name="Int. J. Syst. Evol. Microbiol.">
        <title>The Global Catalogue of Microorganisms (GCM) 10K type strain sequencing project: providing services to taxonomists for standard genome sequencing and annotation.</title>
        <authorList>
            <consortium name="The Broad Institute Genomics Platform"/>
            <consortium name="The Broad Institute Genome Sequencing Center for Infectious Disease"/>
            <person name="Wu L."/>
            <person name="Ma J."/>
        </authorList>
    </citation>
    <scope>NUCLEOTIDE SEQUENCE [LARGE SCALE GENOMIC DNA]</scope>
    <source>
        <strain evidence="3">CECT 7131</strain>
    </source>
</reference>